<dbReference type="InterPro" id="IPR003807">
    <property type="entry name" value="DUF202"/>
</dbReference>
<reference evidence="8 9" key="1">
    <citation type="submission" date="2019-03" db="EMBL/GenBank/DDBJ databases">
        <title>Genomic Encyclopedia of Type Strains, Phase IV (KMG-IV): sequencing the most valuable type-strain genomes for metagenomic binning, comparative biology and taxonomic classification.</title>
        <authorList>
            <person name="Goeker M."/>
        </authorList>
    </citation>
    <scope>NUCLEOTIDE SEQUENCE [LARGE SCALE GENOMIC DNA]</scope>
    <source>
        <strain evidence="8 9">DSM 103428</strain>
    </source>
</reference>
<proteinExistence type="predicted"/>
<evidence type="ECO:0000313" key="9">
    <source>
        <dbReference type="Proteomes" id="UP000295210"/>
    </source>
</evidence>
<keyword evidence="3 6" id="KW-0812">Transmembrane</keyword>
<comment type="subcellular location">
    <subcellularLocation>
        <location evidence="1">Cell membrane</location>
        <topology evidence="1">Multi-pass membrane protein</topology>
    </subcellularLocation>
</comment>
<dbReference type="GO" id="GO:0005886">
    <property type="term" value="C:plasma membrane"/>
    <property type="evidence" value="ECO:0007669"/>
    <property type="project" value="UniProtKB-SubCell"/>
</dbReference>
<dbReference type="AlphaFoldDB" id="A0A4V2PUF8"/>
<feature type="transmembrane region" description="Helical" evidence="6">
    <location>
        <begin position="142"/>
        <end position="163"/>
    </location>
</feature>
<dbReference type="Pfam" id="PF02656">
    <property type="entry name" value="DUF202"/>
    <property type="match status" value="1"/>
</dbReference>
<evidence type="ECO:0000256" key="2">
    <source>
        <dbReference type="ARBA" id="ARBA00022475"/>
    </source>
</evidence>
<keyword evidence="5 6" id="KW-0472">Membrane</keyword>
<keyword evidence="2" id="KW-1003">Cell membrane</keyword>
<name>A0A4V2PUF8_9BACT</name>
<gene>
    <name evidence="8" type="ORF">C7378_3336</name>
</gene>
<feature type="transmembrane region" description="Helical" evidence="6">
    <location>
        <begin position="59"/>
        <end position="80"/>
    </location>
</feature>
<evidence type="ECO:0000256" key="3">
    <source>
        <dbReference type="ARBA" id="ARBA00022692"/>
    </source>
</evidence>
<comment type="caution">
    <text evidence="8">The sequence shown here is derived from an EMBL/GenBank/DDBJ whole genome shotgun (WGS) entry which is preliminary data.</text>
</comment>
<dbReference type="PANTHER" id="PTHR34187:SF2">
    <property type="entry name" value="DUF202 DOMAIN-CONTAINING PROTEIN"/>
    <property type="match status" value="1"/>
</dbReference>
<keyword evidence="4 6" id="KW-1133">Transmembrane helix</keyword>
<evidence type="ECO:0000256" key="4">
    <source>
        <dbReference type="ARBA" id="ARBA00022989"/>
    </source>
</evidence>
<keyword evidence="9" id="KW-1185">Reference proteome</keyword>
<evidence type="ECO:0000256" key="6">
    <source>
        <dbReference type="SAM" id="Phobius"/>
    </source>
</evidence>
<evidence type="ECO:0000313" key="8">
    <source>
        <dbReference type="EMBL" id="TCK70181.1"/>
    </source>
</evidence>
<dbReference type="EMBL" id="SMGK01000007">
    <property type="protein sequence ID" value="TCK70181.1"/>
    <property type="molecule type" value="Genomic_DNA"/>
</dbReference>
<feature type="transmembrane region" description="Helical" evidence="6">
    <location>
        <begin position="100"/>
        <end position="121"/>
    </location>
</feature>
<dbReference type="Proteomes" id="UP000295210">
    <property type="component" value="Unassembled WGS sequence"/>
</dbReference>
<evidence type="ECO:0000256" key="1">
    <source>
        <dbReference type="ARBA" id="ARBA00004651"/>
    </source>
</evidence>
<organism evidence="8 9">
    <name type="scientific">Acidipila rosea</name>
    <dbReference type="NCBI Taxonomy" id="768535"/>
    <lineage>
        <taxon>Bacteria</taxon>
        <taxon>Pseudomonadati</taxon>
        <taxon>Acidobacteriota</taxon>
        <taxon>Terriglobia</taxon>
        <taxon>Terriglobales</taxon>
        <taxon>Acidobacteriaceae</taxon>
        <taxon>Acidipila</taxon>
    </lineage>
</organism>
<feature type="domain" description="DUF202" evidence="7">
    <location>
        <begin position="50"/>
        <end position="125"/>
    </location>
</feature>
<dbReference type="InterPro" id="IPR052053">
    <property type="entry name" value="IM_YidH-like"/>
</dbReference>
<dbReference type="PANTHER" id="PTHR34187">
    <property type="entry name" value="FGR18P"/>
    <property type="match status" value="1"/>
</dbReference>
<sequence>MESGGRLWPAPSVSVSLTRPGCSRKIPIDAQAHLPLVTMTTPAEQNADPRTYFASERTFLAWIRTGIALMGFGFVVSRFGLFLRELRPNDVRLPSHATGLSLWLGMSLVGLGVAVNIGSAIRHIHLTKLLREGRFHPGKLSTLATVVALLLAMVGLGMMAYLLRVH</sequence>
<evidence type="ECO:0000256" key="5">
    <source>
        <dbReference type="ARBA" id="ARBA00023136"/>
    </source>
</evidence>
<evidence type="ECO:0000259" key="7">
    <source>
        <dbReference type="Pfam" id="PF02656"/>
    </source>
</evidence>
<protein>
    <submittedName>
        <fullName evidence="8">Putative membrane protein</fullName>
    </submittedName>
</protein>
<accession>A0A4V2PUF8</accession>